<dbReference type="PROSITE" id="PS01124">
    <property type="entry name" value="HTH_ARAC_FAMILY_2"/>
    <property type="match status" value="1"/>
</dbReference>
<evidence type="ECO:0000256" key="2">
    <source>
        <dbReference type="ARBA" id="ARBA00023125"/>
    </source>
</evidence>
<dbReference type="AlphaFoldDB" id="A0A9X1PR15"/>
<keyword evidence="3" id="KW-0804">Transcription</keyword>
<dbReference type="GO" id="GO:0003700">
    <property type="term" value="F:DNA-binding transcription factor activity"/>
    <property type="evidence" value="ECO:0007669"/>
    <property type="project" value="InterPro"/>
</dbReference>
<evidence type="ECO:0000256" key="1">
    <source>
        <dbReference type="ARBA" id="ARBA00023015"/>
    </source>
</evidence>
<evidence type="ECO:0000313" key="6">
    <source>
        <dbReference type="Proteomes" id="UP001139000"/>
    </source>
</evidence>
<dbReference type="PANTHER" id="PTHR43280:SF2">
    <property type="entry name" value="HTH-TYPE TRANSCRIPTIONAL REGULATOR EXSA"/>
    <property type="match status" value="1"/>
</dbReference>
<dbReference type="EMBL" id="JAJTTC010000016">
    <property type="protein sequence ID" value="MCF0065837.1"/>
    <property type="molecule type" value="Genomic_DNA"/>
</dbReference>
<dbReference type="Gene3D" id="1.10.10.60">
    <property type="entry name" value="Homeodomain-like"/>
    <property type="match status" value="1"/>
</dbReference>
<dbReference type="Proteomes" id="UP001139000">
    <property type="component" value="Unassembled WGS sequence"/>
</dbReference>
<dbReference type="InterPro" id="IPR018060">
    <property type="entry name" value="HTH_AraC"/>
</dbReference>
<dbReference type="InterPro" id="IPR009057">
    <property type="entry name" value="Homeodomain-like_sf"/>
</dbReference>
<keyword evidence="6" id="KW-1185">Reference proteome</keyword>
<dbReference type="PANTHER" id="PTHR43280">
    <property type="entry name" value="ARAC-FAMILY TRANSCRIPTIONAL REGULATOR"/>
    <property type="match status" value="1"/>
</dbReference>
<keyword evidence="1" id="KW-0805">Transcription regulation</keyword>
<protein>
    <submittedName>
        <fullName evidence="5">Helix-turn-helix domain-containing protein</fullName>
    </submittedName>
</protein>
<accession>A0A9X1PR15</accession>
<keyword evidence="2" id="KW-0238">DNA-binding</keyword>
<dbReference type="SMART" id="SM00342">
    <property type="entry name" value="HTH_ARAC"/>
    <property type="match status" value="1"/>
</dbReference>
<feature type="domain" description="HTH araC/xylS-type" evidence="4">
    <location>
        <begin position="1"/>
        <end position="74"/>
    </location>
</feature>
<organism evidence="5 6">
    <name type="scientific">Dyadobacter chenwenxiniae</name>
    <dbReference type="NCBI Taxonomy" id="2906456"/>
    <lineage>
        <taxon>Bacteria</taxon>
        <taxon>Pseudomonadati</taxon>
        <taxon>Bacteroidota</taxon>
        <taxon>Cytophagia</taxon>
        <taxon>Cytophagales</taxon>
        <taxon>Spirosomataceae</taxon>
        <taxon>Dyadobacter</taxon>
    </lineage>
</organism>
<gene>
    <name evidence="5" type="ORF">LXM26_30280</name>
</gene>
<evidence type="ECO:0000256" key="3">
    <source>
        <dbReference type="ARBA" id="ARBA00023163"/>
    </source>
</evidence>
<evidence type="ECO:0000313" key="5">
    <source>
        <dbReference type="EMBL" id="MCF0065837.1"/>
    </source>
</evidence>
<name>A0A9X1PR15_9BACT</name>
<dbReference type="GO" id="GO:0043565">
    <property type="term" value="F:sequence-specific DNA binding"/>
    <property type="evidence" value="ECO:0007669"/>
    <property type="project" value="InterPro"/>
</dbReference>
<dbReference type="Pfam" id="PF12833">
    <property type="entry name" value="HTH_18"/>
    <property type="match status" value="1"/>
</dbReference>
<proteinExistence type="predicted"/>
<comment type="caution">
    <text evidence="5">The sequence shown here is derived from an EMBL/GenBank/DDBJ whole genome shotgun (WGS) entry which is preliminary data.</text>
</comment>
<dbReference type="SUPFAM" id="SSF46689">
    <property type="entry name" value="Homeodomain-like"/>
    <property type="match status" value="1"/>
</dbReference>
<reference evidence="5" key="1">
    <citation type="submission" date="2021-12" db="EMBL/GenBank/DDBJ databases">
        <title>Novel species in genus Dyadobacter.</title>
        <authorList>
            <person name="Ma C."/>
        </authorList>
    </citation>
    <scope>NUCLEOTIDE SEQUENCE</scope>
    <source>
        <strain evidence="5">LJ419</strain>
    </source>
</reference>
<sequence length="80" mass="9606">MSGGYLGRYFKTHSGENMRHYITSYKIKLVETRLLHSNMRINEIVNKLSFTDESHLNRIFKKYKRMNPTAYRRLHTEAVI</sequence>
<evidence type="ECO:0000259" key="4">
    <source>
        <dbReference type="PROSITE" id="PS01124"/>
    </source>
</evidence>